<evidence type="ECO:0000256" key="1">
    <source>
        <dbReference type="ARBA" id="ARBA00001974"/>
    </source>
</evidence>
<dbReference type="Pfam" id="PF05199">
    <property type="entry name" value="GMC_oxred_C"/>
    <property type="match status" value="1"/>
</dbReference>
<dbReference type="Proteomes" id="UP000053372">
    <property type="component" value="Unassembled WGS sequence"/>
</dbReference>
<dbReference type="OrthoDB" id="9785276at2"/>
<feature type="domain" description="Glucose-methanol-choline oxidoreductase N-terminal" evidence="8">
    <location>
        <begin position="252"/>
        <end position="266"/>
    </location>
</feature>
<evidence type="ECO:0000256" key="3">
    <source>
        <dbReference type="ARBA" id="ARBA00022630"/>
    </source>
</evidence>
<dbReference type="NCBIfam" id="NF002550">
    <property type="entry name" value="PRK02106.1"/>
    <property type="match status" value="1"/>
</dbReference>
<dbReference type="AlphaFoldDB" id="A0A0V7ZVS2"/>
<protein>
    <submittedName>
        <fullName evidence="9">Choline dehydrogenase</fullName>
    </submittedName>
</protein>
<feature type="binding site" evidence="5">
    <location>
        <position position="80"/>
    </location>
    <ligand>
        <name>FAD</name>
        <dbReference type="ChEBI" id="CHEBI:57692"/>
    </ligand>
</feature>
<evidence type="ECO:0000256" key="2">
    <source>
        <dbReference type="ARBA" id="ARBA00010790"/>
    </source>
</evidence>
<dbReference type="PROSITE" id="PS00624">
    <property type="entry name" value="GMC_OXRED_2"/>
    <property type="match status" value="1"/>
</dbReference>
<dbReference type="InterPro" id="IPR012132">
    <property type="entry name" value="GMC_OxRdtase"/>
</dbReference>
<evidence type="ECO:0000256" key="5">
    <source>
        <dbReference type="PIRSR" id="PIRSR000137-2"/>
    </source>
</evidence>
<dbReference type="EMBL" id="LMTZ01000049">
    <property type="protein sequence ID" value="KST68732.1"/>
    <property type="molecule type" value="Genomic_DNA"/>
</dbReference>
<evidence type="ECO:0000256" key="4">
    <source>
        <dbReference type="ARBA" id="ARBA00022827"/>
    </source>
</evidence>
<dbReference type="PIRSF" id="PIRSF000137">
    <property type="entry name" value="Alcohol_oxidase"/>
    <property type="match status" value="1"/>
</dbReference>
<name>A0A0V7ZVS2_9CYAN</name>
<dbReference type="PANTHER" id="PTHR11552">
    <property type="entry name" value="GLUCOSE-METHANOL-CHOLINE GMC OXIDOREDUCTASE"/>
    <property type="match status" value="1"/>
</dbReference>
<accession>A0A0V7ZVS2</accession>
<dbReference type="Gene3D" id="3.50.50.60">
    <property type="entry name" value="FAD/NAD(P)-binding domain"/>
    <property type="match status" value="1"/>
</dbReference>
<dbReference type="SUPFAM" id="SSF51905">
    <property type="entry name" value="FAD/NAD(P)-binding domain"/>
    <property type="match status" value="1"/>
</dbReference>
<comment type="similarity">
    <text evidence="2 6">Belongs to the GMC oxidoreductase family.</text>
</comment>
<dbReference type="GO" id="GO:0016614">
    <property type="term" value="F:oxidoreductase activity, acting on CH-OH group of donors"/>
    <property type="evidence" value="ECO:0007669"/>
    <property type="project" value="InterPro"/>
</dbReference>
<evidence type="ECO:0000259" key="7">
    <source>
        <dbReference type="PROSITE" id="PS00623"/>
    </source>
</evidence>
<dbReference type="Gene3D" id="3.30.560.10">
    <property type="entry name" value="Glucose Oxidase, domain 3"/>
    <property type="match status" value="1"/>
</dbReference>
<evidence type="ECO:0000313" key="9">
    <source>
        <dbReference type="EMBL" id="KST68732.1"/>
    </source>
</evidence>
<dbReference type="GO" id="GO:0050660">
    <property type="term" value="F:flavin adenine dinucleotide binding"/>
    <property type="evidence" value="ECO:0007669"/>
    <property type="project" value="InterPro"/>
</dbReference>
<sequence>MYDYIIVGAGSAGCVLASRLTENPNISVLLLEAGKPDSKQEIHIPAAYPKLFKSKYDWNYYTEPQLHMDNRQLYIPRGKVIGGSSSINAMIYIRGHSYDYDYWSELGNQGWSFQEVLPYFKKAENRKQQGDSEDYGLYGPLHIANLRHVSPLSQAFVEAAVEVGIPYSQDFNSSELEGVGIYKVTQKNGSRCSAAAAYLKTCRNRANLTIHTSAQVTRILFKANRAIGVEYIHNSKVTCQTKVRQEVILSAGAINSPQILMLSGIGCAEHLKDLGILAIANLPGVGQNLQDHLTAGVIYNCTKPISLDKANTPGNLLKYFLRKVGPITSNIAEAGGFVKLSPNSKTPDLQFHFAPAYFQNHGFNKIKGYAFTLGATLLHPQSRGHIRLRCADPLASPLIQPNFLSREADLQTLIASVRLCRQILQAKALDRFRGEEMLPGIQVKQDREIAAYVRKIAEALYHPVGTCKMGNDTMAVVNSQLQVHGIEGLRVIDASIMPKITSGNTNAPTIAIAEKIASLLETKSS</sequence>
<dbReference type="EMBL" id="LMTZ01000048">
    <property type="protein sequence ID" value="KST68744.1"/>
    <property type="molecule type" value="Genomic_DNA"/>
</dbReference>
<dbReference type="InterPro" id="IPR000172">
    <property type="entry name" value="GMC_OxRdtase_N"/>
</dbReference>
<dbReference type="SUPFAM" id="SSF54373">
    <property type="entry name" value="FAD-linked reductases, C-terminal domain"/>
    <property type="match status" value="1"/>
</dbReference>
<reference evidence="9 11" key="1">
    <citation type="journal article" date="2015" name="Genome Announc.">
        <title>Draft Genome of the Euendolithic (true boring) Cyanobacterium Mastigocoleus testarum strain BC008.</title>
        <authorList>
            <person name="Guida B.S."/>
            <person name="Garcia-Pichel F."/>
        </authorList>
    </citation>
    <scope>NUCLEOTIDE SEQUENCE [LARGE SCALE GENOMIC DNA]</scope>
    <source>
        <strain evidence="9 11">BC008</strain>
    </source>
</reference>
<organism evidence="9 11">
    <name type="scientific">Mastigocoleus testarum BC008</name>
    <dbReference type="NCBI Taxonomy" id="371196"/>
    <lineage>
        <taxon>Bacteria</taxon>
        <taxon>Bacillati</taxon>
        <taxon>Cyanobacteriota</taxon>
        <taxon>Cyanophyceae</taxon>
        <taxon>Nostocales</taxon>
        <taxon>Hapalosiphonaceae</taxon>
        <taxon>Mastigocoleus</taxon>
    </lineage>
</organism>
<dbReference type="PROSITE" id="PS00623">
    <property type="entry name" value="GMC_OXRED_1"/>
    <property type="match status" value="1"/>
</dbReference>
<keyword evidence="11" id="KW-1185">Reference proteome</keyword>
<evidence type="ECO:0000256" key="6">
    <source>
        <dbReference type="RuleBase" id="RU003968"/>
    </source>
</evidence>
<dbReference type="Pfam" id="PF00732">
    <property type="entry name" value="GMC_oxred_N"/>
    <property type="match status" value="1"/>
</dbReference>
<feature type="binding site" evidence="5">
    <location>
        <position position="216"/>
    </location>
    <ligand>
        <name>FAD</name>
        <dbReference type="ChEBI" id="CHEBI:57692"/>
    </ligand>
</feature>
<dbReference type="InterPro" id="IPR007867">
    <property type="entry name" value="GMC_OxRtase_C"/>
</dbReference>
<keyword evidence="3 6" id="KW-0285">Flavoprotein</keyword>
<dbReference type="PANTHER" id="PTHR11552:SF147">
    <property type="entry name" value="CHOLINE DEHYDROGENASE, MITOCHONDRIAL"/>
    <property type="match status" value="1"/>
</dbReference>
<evidence type="ECO:0000313" key="11">
    <source>
        <dbReference type="Proteomes" id="UP000053372"/>
    </source>
</evidence>
<comment type="cofactor">
    <cofactor evidence="1 5">
        <name>FAD</name>
        <dbReference type="ChEBI" id="CHEBI:57692"/>
    </cofactor>
</comment>
<proteinExistence type="inferred from homology"/>
<evidence type="ECO:0000259" key="8">
    <source>
        <dbReference type="PROSITE" id="PS00624"/>
    </source>
</evidence>
<dbReference type="InterPro" id="IPR036188">
    <property type="entry name" value="FAD/NAD-bd_sf"/>
</dbReference>
<comment type="caution">
    <text evidence="9">The sequence shown here is derived from an EMBL/GenBank/DDBJ whole genome shotgun (WGS) entry which is preliminary data.</text>
</comment>
<keyword evidence="4 5" id="KW-0274">FAD</keyword>
<feature type="domain" description="Glucose-methanol-choline oxidoreductase N-terminal" evidence="7">
    <location>
        <begin position="78"/>
        <end position="101"/>
    </location>
</feature>
<evidence type="ECO:0000313" key="10">
    <source>
        <dbReference type="EMBL" id="KST68744.1"/>
    </source>
</evidence>
<gene>
    <name evidence="9" type="ORF">BC008_01830</name>
    <name evidence="10" type="ORF">BC008_01890</name>
</gene>